<feature type="domain" description="Glycosyltransferase subfamily 4-like N-terminal" evidence="3">
    <location>
        <begin position="73"/>
        <end position="154"/>
    </location>
</feature>
<evidence type="ECO:0000256" key="1">
    <source>
        <dbReference type="ARBA" id="ARBA00022679"/>
    </source>
</evidence>
<organism evidence="4 5">
    <name type="scientific">Vibrio breoganii</name>
    <dbReference type="NCBI Taxonomy" id="553239"/>
    <lineage>
        <taxon>Bacteria</taxon>
        <taxon>Pseudomonadati</taxon>
        <taxon>Pseudomonadota</taxon>
        <taxon>Gammaproteobacteria</taxon>
        <taxon>Vibrionales</taxon>
        <taxon>Vibrionaceae</taxon>
        <taxon>Vibrio</taxon>
    </lineage>
</organism>
<evidence type="ECO:0000259" key="3">
    <source>
        <dbReference type="Pfam" id="PF13439"/>
    </source>
</evidence>
<keyword evidence="1" id="KW-0808">Transferase</keyword>
<dbReference type="InterPro" id="IPR001296">
    <property type="entry name" value="Glyco_trans_1"/>
</dbReference>
<reference evidence="5" key="1">
    <citation type="submission" date="2016-07" db="EMBL/GenBank/DDBJ databases">
        <title>Nontailed viruses are major unrecognized killers of bacteria in the ocean.</title>
        <authorList>
            <person name="Kauffman K."/>
            <person name="Hussain F."/>
            <person name="Yang J."/>
            <person name="Arevalo P."/>
            <person name="Brown J."/>
            <person name="Cutler M."/>
            <person name="Kelly L."/>
            <person name="Polz M.F."/>
        </authorList>
    </citation>
    <scope>NUCLEOTIDE SEQUENCE [LARGE SCALE GENOMIC DNA]</scope>
    <source>
        <strain evidence="5">10N.222.49.A5</strain>
    </source>
</reference>
<dbReference type="PANTHER" id="PTHR46401">
    <property type="entry name" value="GLYCOSYLTRANSFERASE WBBK-RELATED"/>
    <property type="match status" value="1"/>
</dbReference>
<evidence type="ECO:0008006" key="6">
    <source>
        <dbReference type="Google" id="ProtNLM"/>
    </source>
</evidence>
<comment type="caution">
    <text evidence="4">The sequence shown here is derived from an EMBL/GenBank/DDBJ whole genome shotgun (WGS) entry which is preliminary data.</text>
</comment>
<dbReference type="GO" id="GO:0009103">
    <property type="term" value="P:lipopolysaccharide biosynthetic process"/>
    <property type="evidence" value="ECO:0007669"/>
    <property type="project" value="TreeGrafter"/>
</dbReference>
<dbReference type="InterPro" id="IPR028098">
    <property type="entry name" value="Glyco_trans_4-like_N"/>
</dbReference>
<protein>
    <recommendedName>
        <fullName evidence="6">Glycosyltransferase family 4 protein</fullName>
    </recommendedName>
</protein>
<feature type="domain" description="Glycosyl transferase family 1" evidence="2">
    <location>
        <begin position="179"/>
        <end position="313"/>
    </location>
</feature>
<proteinExistence type="predicted"/>
<accession>A0AAP8MXK0</accession>
<name>A0AAP8MXK0_9VIBR</name>
<gene>
    <name evidence="4" type="ORF">BCS93_08870</name>
</gene>
<dbReference type="Pfam" id="PF13439">
    <property type="entry name" value="Glyco_transf_4"/>
    <property type="match status" value="1"/>
</dbReference>
<dbReference type="AlphaFoldDB" id="A0AAP8MXK0"/>
<evidence type="ECO:0000313" key="4">
    <source>
        <dbReference type="EMBL" id="PMP11314.1"/>
    </source>
</evidence>
<dbReference type="EMBL" id="MDBO01000062">
    <property type="protein sequence ID" value="PMP11314.1"/>
    <property type="molecule type" value="Genomic_DNA"/>
</dbReference>
<dbReference type="GO" id="GO:0016757">
    <property type="term" value="F:glycosyltransferase activity"/>
    <property type="evidence" value="ECO:0007669"/>
    <property type="project" value="InterPro"/>
</dbReference>
<dbReference type="Gene3D" id="3.40.50.2000">
    <property type="entry name" value="Glycogen Phosphorylase B"/>
    <property type="match status" value="2"/>
</dbReference>
<dbReference type="Proteomes" id="UP000235611">
    <property type="component" value="Unassembled WGS sequence"/>
</dbReference>
<evidence type="ECO:0000313" key="5">
    <source>
        <dbReference type="Proteomes" id="UP000235611"/>
    </source>
</evidence>
<dbReference type="Pfam" id="PF00534">
    <property type="entry name" value="Glycos_transf_1"/>
    <property type="match status" value="1"/>
</dbReference>
<evidence type="ECO:0000259" key="2">
    <source>
        <dbReference type="Pfam" id="PF00534"/>
    </source>
</evidence>
<sequence length="338" mass="38811">MKILIYMRKKNARFFSIEKLFNLLSEEMKKDNDIKVVNVPFNSSMPFGVFGNMIFAFVHSRVSVADAYHISGDIHYLALVLRWKKTILTIHDLGYKSRKSKFKSWVYDQLWFKLPCYLSAQITVVSEFTKHNLLTKFNVNKSKLQVVSNFYDPELKFNNYSRVLECEHSCNVLQIGTKDNKNLSRIIDAIENSRDDSLVLHIVGQLTNKQLEQLTKRKINYKNYVGLSNFELYSLIHSSEIITFVSLFEGFGMPIIEGNVLGVPVITSDLEPMVSVAGGSCILVDPHNINEISSAISNLKIDQDLRHKLISRGIVNAEKYSISTIVDEYYKVYKKVVE</sequence>
<dbReference type="SUPFAM" id="SSF53756">
    <property type="entry name" value="UDP-Glycosyltransferase/glycogen phosphorylase"/>
    <property type="match status" value="1"/>
</dbReference>
<dbReference type="PANTHER" id="PTHR46401:SF2">
    <property type="entry name" value="GLYCOSYLTRANSFERASE WBBK-RELATED"/>
    <property type="match status" value="1"/>
</dbReference>